<feature type="coiled-coil region" evidence="2">
    <location>
        <begin position="707"/>
        <end position="777"/>
    </location>
</feature>
<comment type="caution">
    <text evidence="5">The sequence shown here is derived from an EMBL/GenBank/DDBJ whole genome shotgun (WGS) entry which is preliminary data.</text>
</comment>
<dbReference type="AlphaFoldDB" id="A0A4S4E9X4"/>
<feature type="region of interest" description="Disordered" evidence="3">
    <location>
        <begin position="305"/>
        <end position="349"/>
    </location>
</feature>
<dbReference type="Pfam" id="PF07765">
    <property type="entry name" value="KIP1"/>
    <property type="match status" value="1"/>
</dbReference>
<feature type="region of interest" description="Disordered" evidence="3">
    <location>
        <begin position="107"/>
        <end position="145"/>
    </location>
</feature>
<evidence type="ECO:0000313" key="5">
    <source>
        <dbReference type="EMBL" id="THG12306.1"/>
    </source>
</evidence>
<dbReference type="Proteomes" id="UP000306102">
    <property type="component" value="Unassembled WGS sequence"/>
</dbReference>
<reference evidence="5 6" key="1">
    <citation type="journal article" date="2018" name="Proc. Natl. Acad. Sci. U.S.A.">
        <title>Draft genome sequence of Camellia sinensis var. sinensis provides insights into the evolution of the tea genome and tea quality.</title>
        <authorList>
            <person name="Wei C."/>
            <person name="Yang H."/>
            <person name="Wang S."/>
            <person name="Zhao J."/>
            <person name="Liu C."/>
            <person name="Gao L."/>
            <person name="Xia E."/>
            <person name="Lu Y."/>
            <person name="Tai Y."/>
            <person name="She G."/>
            <person name="Sun J."/>
            <person name="Cao H."/>
            <person name="Tong W."/>
            <person name="Gao Q."/>
            <person name="Li Y."/>
            <person name="Deng W."/>
            <person name="Jiang X."/>
            <person name="Wang W."/>
            <person name="Chen Q."/>
            <person name="Zhang S."/>
            <person name="Li H."/>
            <person name="Wu J."/>
            <person name="Wang P."/>
            <person name="Li P."/>
            <person name="Shi C."/>
            <person name="Zheng F."/>
            <person name="Jian J."/>
            <person name="Huang B."/>
            <person name="Shan D."/>
            <person name="Shi M."/>
            <person name="Fang C."/>
            <person name="Yue Y."/>
            <person name="Li F."/>
            <person name="Li D."/>
            <person name="Wei S."/>
            <person name="Han B."/>
            <person name="Jiang C."/>
            <person name="Yin Y."/>
            <person name="Xia T."/>
            <person name="Zhang Z."/>
            <person name="Bennetzen J.L."/>
            <person name="Zhao S."/>
            <person name="Wan X."/>
        </authorList>
    </citation>
    <scope>NUCLEOTIDE SEQUENCE [LARGE SCALE GENOMIC DNA]</scope>
    <source>
        <strain evidence="6">cv. Shuchazao</strain>
        <tissue evidence="5">Leaf</tissue>
    </source>
</reference>
<evidence type="ECO:0000313" key="6">
    <source>
        <dbReference type="Proteomes" id="UP000306102"/>
    </source>
</evidence>
<dbReference type="InterPro" id="IPR056889">
    <property type="entry name" value="NET2A-D/KIP1-like_C"/>
</dbReference>
<feature type="domain" description="NAB" evidence="4">
    <location>
        <begin position="10"/>
        <end position="90"/>
    </location>
</feature>
<proteinExistence type="predicted"/>
<dbReference type="Pfam" id="PF24918">
    <property type="entry name" value="NET2A_C"/>
    <property type="match status" value="1"/>
</dbReference>
<feature type="compositionally biased region" description="Basic and acidic residues" evidence="3">
    <location>
        <begin position="313"/>
        <end position="325"/>
    </location>
</feature>
<evidence type="ECO:0000256" key="1">
    <source>
        <dbReference type="ARBA" id="ARBA00023054"/>
    </source>
</evidence>
<feature type="coiled-coil region" evidence="2">
    <location>
        <begin position="958"/>
        <end position="1003"/>
    </location>
</feature>
<feature type="compositionally biased region" description="Polar residues" evidence="3">
    <location>
        <begin position="171"/>
        <end position="180"/>
    </location>
</feature>
<evidence type="ECO:0000256" key="2">
    <source>
        <dbReference type="SAM" id="Coils"/>
    </source>
</evidence>
<dbReference type="InterPro" id="IPR011684">
    <property type="entry name" value="NAB"/>
</dbReference>
<dbReference type="PANTHER" id="PTHR31631:SF0">
    <property type="entry name" value="PROTEIN NETWORKED 2D"/>
    <property type="match status" value="1"/>
</dbReference>
<feature type="region of interest" description="Disordered" evidence="3">
    <location>
        <begin position="165"/>
        <end position="189"/>
    </location>
</feature>
<keyword evidence="6" id="KW-1185">Reference proteome</keyword>
<dbReference type="GO" id="GO:0003779">
    <property type="term" value="F:actin binding"/>
    <property type="evidence" value="ECO:0007669"/>
    <property type="project" value="InterPro"/>
</dbReference>
<feature type="compositionally biased region" description="Basic and acidic residues" evidence="3">
    <location>
        <begin position="483"/>
        <end position="493"/>
    </location>
</feature>
<keyword evidence="1 2" id="KW-0175">Coiled coil</keyword>
<dbReference type="PANTHER" id="PTHR31631">
    <property type="entry name" value="PROTEIN NETWORKED 2D"/>
    <property type="match status" value="1"/>
</dbReference>
<dbReference type="EMBL" id="SDRB02006609">
    <property type="protein sequence ID" value="THG12306.1"/>
    <property type="molecule type" value="Genomic_DNA"/>
</dbReference>
<gene>
    <name evidence="5" type="ORF">TEA_001493</name>
</gene>
<dbReference type="STRING" id="542762.A0A4S4E9X4"/>
<feature type="region of interest" description="Disordered" evidence="3">
    <location>
        <begin position="479"/>
        <end position="506"/>
    </location>
</feature>
<dbReference type="InterPro" id="IPR056888">
    <property type="entry name" value="NET2A-D/KIP1-like_dom"/>
</dbReference>
<feature type="coiled-coil region" evidence="2">
    <location>
        <begin position="402"/>
        <end position="457"/>
    </location>
</feature>
<organism evidence="5 6">
    <name type="scientific">Camellia sinensis var. sinensis</name>
    <name type="common">China tea</name>
    <dbReference type="NCBI Taxonomy" id="542762"/>
    <lineage>
        <taxon>Eukaryota</taxon>
        <taxon>Viridiplantae</taxon>
        <taxon>Streptophyta</taxon>
        <taxon>Embryophyta</taxon>
        <taxon>Tracheophyta</taxon>
        <taxon>Spermatophyta</taxon>
        <taxon>Magnoliopsida</taxon>
        <taxon>eudicotyledons</taxon>
        <taxon>Gunneridae</taxon>
        <taxon>Pentapetalae</taxon>
        <taxon>asterids</taxon>
        <taxon>Ericales</taxon>
        <taxon>Theaceae</taxon>
        <taxon>Camellia</taxon>
    </lineage>
</organism>
<name>A0A4S4E9X4_CAMSN</name>
<dbReference type="Pfam" id="PF25014">
    <property type="entry name" value="NET2A"/>
    <property type="match status" value="1"/>
</dbReference>
<accession>A0A4S4E9X4</accession>
<feature type="compositionally biased region" description="Low complexity" evidence="3">
    <location>
        <begin position="125"/>
        <end position="140"/>
    </location>
</feature>
<dbReference type="PROSITE" id="PS51774">
    <property type="entry name" value="NAB"/>
    <property type="match status" value="1"/>
</dbReference>
<evidence type="ECO:0000259" key="4">
    <source>
        <dbReference type="PROSITE" id="PS51774"/>
    </source>
</evidence>
<protein>
    <recommendedName>
        <fullName evidence="4">NAB domain-containing protein</fullName>
    </recommendedName>
</protein>
<sequence length="1097" mass="124472">MLQRAASNAYSWWWASHIRTKQSKWLDQSLQDMEEKVQTTLKLIQEDGDSFAKRAEMYYKKRPELINFVQESFRAYRALAERYDHISKELQNANNTIASVFPEQVQYEMEEEDDYGPPPVPKNVPQPAASSSSSSSANNNVPKIPKCPTRDLKCLLTSASKKLQAKKTAEATKSNKNKTGPKSGLSKSEAVEEIDKVQKEILALQTVKEFVKSSYESGLTKYWEIDHQITELQERVFSLQDEFSVGKVIEDDEARTLMAEAALKSCEETLTQLQEKQERSTKEAKAEFRRVENVHEKLNSLKHKFLPDQQAADEEKKPNDKDDKSANAAAKSRENLQCLNPEAGSMTQERQELDALREKIKEHFEVDPKQSLTVTELAEKINDLVSKVISLETSVSSQTALIDGLKTETDDFQAQIQTLEDDKITLIDDTNTLTNKLREMEEKFNRLQHLNQNVESQNNYLQTHFIEARCSIDHLSEKLQGAKPEEEHEHMESIQEEQEESSAEVKTQEFKLQENMPRPKDGSINSGELKAAVGDDKNRQVGYIDSGELIAAVGDDKSGQVLCIAGDGPINTKELKAAVGEDKNEQKAAVGDGKSGQVLCIAGDGPINTKELKAAVGEDKNGQVLRMSVNNQGEKEEEEEKEKVNQIKLEYPQSLDKVGKNGVSLTADNVVNTEPQEVANEKDDEPNWQEMFKNGLEDREKILLTEYTAILRNYKDVKKKLSDVENKNRDSLFETTVQLRDMRSAIAKRDEEIHSLRQKLKLLLENFDEKKDLKENNQSISIMLDGRNAKSEATENIVNGALEVPLIKKEEEDVELILIYQQRSISLIEEKLRTNIDALLDENLDFWLRFSTSFHQIQKFKTGFQDLQAEISKIKEKEKSSQEGSVNATTDTKSDLRPIYKHLREIQTELTRWIEQSTSLKDELQRRFSSLCNIQEEITNALTEGAEEEEMLFTSHDAAKFQGEVVNMKQENNKVRDELQTGLDHVTTLQQEIENTLAKLDEEFDISGSKNNDQPQLRHSTSRTRVPLRSFIFGTKPKKKTSIFAYVSIPFAESIDHRTIAAPFSLYARPSSGVLCSLRRNSKLDPSTGTSDSIDSV</sequence>
<evidence type="ECO:0000256" key="3">
    <source>
        <dbReference type="SAM" id="MobiDB-lite"/>
    </source>
</evidence>